<evidence type="ECO:0000313" key="14">
    <source>
        <dbReference type="Proteomes" id="UP000019132"/>
    </source>
</evidence>
<dbReference type="InterPro" id="IPR011527">
    <property type="entry name" value="ABC1_TM_dom"/>
</dbReference>
<accession>K3XC94</accession>
<dbReference type="CDD" id="cd18580">
    <property type="entry name" value="ABC_6TM_ABCC_D2"/>
    <property type="match status" value="1"/>
</dbReference>
<organism evidence="13 14">
    <name type="scientific">Globisporangium ultimum (strain ATCC 200006 / CBS 805.95 / DAOM BR144)</name>
    <name type="common">Pythium ultimum</name>
    <dbReference type="NCBI Taxonomy" id="431595"/>
    <lineage>
        <taxon>Eukaryota</taxon>
        <taxon>Sar</taxon>
        <taxon>Stramenopiles</taxon>
        <taxon>Oomycota</taxon>
        <taxon>Peronosporomycetes</taxon>
        <taxon>Pythiales</taxon>
        <taxon>Pythiaceae</taxon>
        <taxon>Globisporangium</taxon>
    </lineage>
</organism>
<feature type="domain" description="ABC transporter" evidence="11">
    <location>
        <begin position="424"/>
        <end position="649"/>
    </location>
</feature>
<feature type="transmembrane region" description="Helical" evidence="10">
    <location>
        <begin position="735"/>
        <end position="759"/>
    </location>
</feature>
<feature type="transmembrane region" description="Helical" evidence="10">
    <location>
        <begin position="315"/>
        <end position="335"/>
    </location>
</feature>
<feature type="transmembrane region" description="Helical" evidence="10">
    <location>
        <begin position="981"/>
        <end position="1010"/>
    </location>
</feature>
<feature type="domain" description="ABC transmembrane type-1" evidence="12">
    <location>
        <begin position="747"/>
        <end position="1024"/>
    </location>
</feature>
<dbReference type="Gene3D" id="1.20.1560.10">
    <property type="entry name" value="ABC transporter type 1, transmembrane domain"/>
    <property type="match status" value="2"/>
</dbReference>
<dbReference type="SUPFAM" id="SSF90123">
    <property type="entry name" value="ABC transporter transmembrane region"/>
    <property type="match status" value="2"/>
</dbReference>
<keyword evidence="6" id="KW-0547">Nucleotide-binding</keyword>
<dbReference type="PROSITE" id="PS00211">
    <property type="entry name" value="ABC_TRANSPORTER_1"/>
    <property type="match status" value="1"/>
</dbReference>
<dbReference type="STRING" id="431595.K3XC94"/>
<evidence type="ECO:0000256" key="1">
    <source>
        <dbReference type="ARBA" id="ARBA00004128"/>
    </source>
</evidence>
<feature type="transmembrane region" description="Helical" evidence="10">
    <location>
        <begin position="859"/>
        <end position="878"/>
    </location>
</feature>
<dbReference type="Gene3D" id="3.40.50.300">
    <property type="entry name" value="P-loop containing nucleotide triphosphate hydrolases"/>
    <property type="match status" value="2"/>
</dbReference>
<keyword evidence="8 10" id="KW-1133">Transmembrane helix</keyword>
<evidence type="ECO:0000256" key="7">
    <source>
        <dbReference type="ARBA" id="ARBA00022840"/>
    </source>
</evidence>
<feature type="transmembrane region" description="Helical" evidence="10">
    <location>
        <begin position="786"/>
        <end position="806"/>
    </location>
</feature>
<keyword evidence="14" id="KW-1185">Reference proteome</keyword>
<feature type="transmembrane region" description="Helical" evidence="10">
    <location>
        <begin position="341"/>
        <end position="367"/>
    </location>
</feature>
<dbReference type="FunFam" id="3.40.50.300:FF:000997">
    <property type="entry name" value="Multidrug resistance-associated protein 1"/>
    <property type="match status" value="1"/>
</dbReference>
<dbReference type="CDD" id="cd18579">
    <property type="entry name" value="ABC_6TM_ABCC_D1"/>
    <property type="match status" value="1"/>
</dbReference>
<name>K3XC94_GLOUD</name>
<feature type="domain" description="ABC transmembrane type-1" evidence="12">
    <location>
        <begin position="104"/>
        <end position="383"/>
    </location>
</feature>
<reference evidence="14" key="1">
    <citation type="journal article" date="2010" name="Genome Biol.">
        <title>Genome sequence of the necrotrophic plant pathogen Pythium ultimum reveals original pathogenicity mechanisms and effector repertoire.</title>
        <authorList>
            <person name="Levesque C.A."/>
            <person name="Brouwer H."/>
            <person name="Cano L."/>
            <person name="Hamilton J.P."/>
            <person name="Holt C."/>
            <person name="Huitema E."/>
            <person name="Raffaele S."/>
            <person name="Robideau G.P."/>
            <person name="Thines M."/>
            <person name="Win J."/>
            <person name="Zerillo M.M."/>
            <person name="Beakes G.W."/>
            <person name="Boore J.L."/>
            <person name="Busam D."/>
            <person name="Dumas B."/>
            <person name="Ferriera S."/>
            <person name="Fuerstenberg S.I."/>
            <person name="Gachon C.M."/>
            <person name="Gaulin E."/>
            <person name="Govers F."/>
            <person name="Grenville-Briggs L."/>
            <person name="Horner N."/>
            <person name="Hostetler J."/>
            <person name="Jiang R.H."/>
            <person name="Johnson J."/>
            <person name="Krajaejun T."/>
            <person name="Lin H."/>
            <person name="Meijer H.J."/>
            <person name="Moore B."/>
            <person name="Morris P."/>
            <person name="Phuntmart V."/>
            <person name="Puiu D."/>
            <person name="Shetty J."/>
            <person name="Stajich J.E."/>
            <person name="Tripathy S."/>
            <person name="Wawra S."/>
            <person name="van West P."/>
            <person name="Whitty B.R."/>
            <person name="Coutinho P.M."/>
            <person name="Henrissat B."/>
            <person name="Martin F."/>
            <person name="Thomas P.D."/>
            <person name="Tyler B.M."/>
            <person name="De Vries R.P."/>
            <person name="Kamoun S."/>
            <person name="Yandell M."/>
            <person name="Tisserat N."/>
            <person name="Buell C.R."/>
        </authorList>
    </citation>
    <scope>NUCLEOTIDE SEQUENCE</scope>
    <source>
        <strain evidence="14">DAOM:BR144</strain>
    </source>
</reference>
<dbReference type="GO" id="GO:0140359">
    <property type="term" value="F:ABC-type transporter activity"/>
    <property type="evidence" value="ECO:0007669"/>
    <property type="project" value="InterPro"/>
</dbReference>
<evidence type="ECO:0000256" key="10">
    <source>
        <dbReference type="SAM" id="Phobius"/>
    </source>
</evidence>
<keyword evidence="4 10" id="KW-0812">Transmembrane</keyword>
<keyword evidence="9 10" id="KW-0472">Membrane</keyword>
<dbReference type="SUPFAM" id="SSF52540">
    <property type="entry name" value="P-loop containing nucleoside triphosphate hydrolases"/>
    <property type="match status" value="2"/>
</dbReference>
<dbReference type="GO" id="GO:0005524">
    <property type="term" value="F:ATP binding"/>
    <property type="evidence" value="ECO:0007669"/>
    <property type="project" value="UniProtKB-KW"/>
</dbReference>
<comment type="subcellular location">
    <subcellularLocation>
        <location evidence="1">Vacuole membrane</location>
        <topology evidence="1">Multi-pass membrane protein</topology>
    </subcellularLocation>
</comment>
<feature type="domain" description="ABC transporter" evidence="11">
    <location>
        <begin position="1067"/>
        <end position="1301"/>
    </location>
</feature>
<reference evidence="14" key="2">
    <citation type="submission" date="2010-04" db="EMBL/GenBank/DDBJ databases">
        <authorList>
            <person name="Buell R."/>
            <person name="Hamilton J."/>
            <person name="Hostetler J."/>
        </authorList>
    </citation>
    <scope>NUCLEOTIDE SEQUENCE [LARGE SCALE GENOMIC DNA]</scope>
    <source>
        <strain evidence="14">DAOM:BR144</strain>
    </source>
</reference>
<dbReference type="InterPro" id="IPR050173">
    <property type="entry name" value="ABC_transporter_C-like"/>
</dbReference>
<dbReference type="EMBL" id="ADOS01001592">
    <property type="status" value="NOT_ANNOTATED_CDS"/>
    <property type="molecule type" value="Genomic_DNA"/>
</dbReference>
<dbReference type="CDD" id="cd03244">
    <property type="entry name" value="ABCC_MRP_domain2"/>
    <property type="match status" value="1"/>
</dbReference>
<dbReference type="PROSITE" id="PS50893">
    <property type="entry name" value="ABC_TRANSPORTER_2"/>
    <property type="match status" value="2"/>
</dbReference>
<dbReference type="InterPro" id="IPR027417">
    <property type="entry name" value="P-loop_NTPase"/>
</dbReference>
<reference evidence="13" key="3">
    <citation type="submission" date="2015-02" db="UniProtKB">
        <authorList>
            <consortium name="EnsemblProtists"/>
        </authorList>
    </citation>
    <scope>IDENTIFICATION</scope>
    <source>
        <strain evidence="13">DAOM BR144</strain>
    </source>
</reference>
<dbReference type="InterPro" id="IPR036640">
    <property type="entry name" value="ABC1_TM_sf"/>
</dbReference>
<dbReference type="InterPro" id="IPR003593">
    <property type="entry name" value="AAA+_ATPase"/>
</dbReference>
<dbReference type="FunFam" id="1.20.1560.10:FF:000003">
    <property type="entry name" value="ABC transporter C family member 10"/>
    <property type="match status" value="1"/>
</dbReference>
<dbReference type="GO" id="GO:0016887">
    <property type="term" value="F:ATP hydrolysis activity"/>
    <property type="evidence" value="ECO:0007669"/>
    <property type="project" value="InterPro"/>
</dbReference>
<evidence type="ECO:0000313" key="13">
    <source>
        <dbReference type="EnsemblProtists" id="PYU1_T014843"/>
    </source>
</evidence>
<dbReference type="PANTHER" id="PTHR24223:SF443">
    <property type="entry name" value="MULTIDRUG-RESISTANCE LIKE PROTEIN 1, ISOFORM I"/>
    <property type="match status" value="1"/>
</dbReference>
<evidence type="ECO:0000256" key="5">
    <source>
        <dbReference type="ARBA" id="ARBA00022737"/>
    </source>
</evidence>
<keyword evidence="5" id="KW-0677">Repeat</keyword>
<dbReference type="Proteomes" id="UP000019132">
    <property type="component" value="Unassembled WGS sequence"/>
</dbReference>
<dbReference type="VEuPathDB" id="FungiDB:PYU1_G014812"/>
<dbReference type="eggNOG" id="KOG0054">
    <property type="taxonomic scope" value="Eukaryota"/>
</dbReference>
<evidence type="ECO:0000256" key="2">
    <source>
        <dbReference type="ARBA" id="ARBA00009726"/>
    </source>
</evidence>
<protein>
    <recommendedName>
        <fullName evidence="15">Multidrug resistance-associated protein 1</fullName>
    </recommendedName>
</protein>
<proteinExistence type="inferred from homology"/>
<evidence type="ECO:0008006" key="15">
    <source>
        <dbReference type="Google" id="ProtNLM"/>
    </source>
</evidence>
<dbReference type="FunFam" id="1.20.1560.10:FF:000063">
    <property type="entry name" value="Multidrug resistance protein ABC transporter"/>
    <property type="match status" value="1"/>
</dbReference>
<evidence type="ECO:0000256" key="9">
    <source>
        <dbReference type="ARBA" id="ARBA00023136"/>
    </source>
</evidence>
<dbReference type="Pfam" id="PF00664">
    <property type="entry name" value="ABC_membrane"/>
    <property type="match status" value="2"/>
</dbReference>
<dbReference type="InterPro" id="IPR003439">
    <property type="entry name" value="ABC_transporter-like_ATP-bd"/>
</dbReference>
<keyword evidence="7" id="KW-0067">ATP-binding</keyword>
<sequence length="1311" mass="144731">MSRGRRQSARTGETQPLLASPTFLHDARAHPQTHASLLSRVFITWLDPLLRLGNTRQLQQDDIWELSTRNQCEFAANLLHRHWIASGSLSFAFLRAFGGRYVSIGVLLALAYGCDLVGPYVLFQVVDLIGQSVLDTSQLTLWLGLLFVTRMLKALLFAFVYSETQVIALQFSSALKSIVFQKSLRLSVDARTQKSTAEIVNIYTTDVQNILMAAYFLHEVWVLPLEIIIALLMLFSVVGYATFAGLGVIFIVLLVNNALARGQARTFAAVMRLKDERMKVINELFSAMQIVKLNAWERKFAAKIKEVRGRELNVVWKYLLIGALNIFTLWGAPVFVSTATFAVYALVMHESLTAAKVFTALALFRLIQDPLRSLPRIITGLIQAGISVKRLVEFIDLNEVDPYAVAGLDNLDFVAKYEPQNIVVAVENATLAWDTKSLPLFRSLNLTVTRGEFVVIHGKVGSGKSSFCSVLLGDMLKRNGSVYVGGSVAYCSQQPWIQNLTIRNNILFGKPYDKRKYQKVIDACGLATDLAAFPAGDKTEIGQKGLNMSGGQKARISLARACYSDADIFILDSPLAAVDAIVQNEIFNKCLLGLLKNKTRLLVTHNPEIIASKYVDDAIRLVDGAMTHSRNVDKQVLSNPLVSPLIGSNSSGRFTVYAPGSRTTASKARAERNVSALEQFSTENVVAEGFSPLSTRSVDSFLGERDFTDGKDRSGRLVQDEVRQDGRVSRHVFMAYFRAVGGLRVVFFLIVVQCVWQLFQILSDFWLSHWTSESEEDQQTHVSKNLLIYVALALSGSVMVLVRTLTVSVSGIRGAKTLFDGMTASLLKAPMAFFDANPVGRILNRYGDDVSSVDFRLPFAYGTLLAVAFSNGCTLLTAAVVTRYFGVLIAPILYLYVRVGMFYLTPAREVQRLQKTSQSPVLAHVAEAIDGTTIIRAFGLDQMHRFMEQNFMKIDLNNRNVHVSIYAGQWFGLRMQLMGGVIVVVIAGALVALRNSLSVGVIGLAFNYALSVDQGLESLIQSWSWLETSMVSPERMQEYIDIPSEAPHAIPSETEQLCDPWPSKGDVVFDDVSFRYKQGGDLVLRNISLHFAPSEKIGIVGRTGAGKSSLTMALFRINELAAGRILIDGVDTSTLGLQTLRSSLSIITQAPVLFKGTIRGYLDPFDEFSDDSLWLCLRKASLSDKIAAMDGLLLAPLEENGENFSVGERQMLCMARALLSESRVVIMDEATAAIDHETDLKLQQVIREEFALSTVITIAHRLDTVLDADRILVLDGGQVAEFDAPSVLIARGHGHLYDLAKEGGYLDRITS</sequence>
<dbReference type="EnsemblProtists" id="PYU1_T014843">
    <property type="protein sequence ID" value="PYU1_T014843"/>
    <property type="gene ID" value="PYU1_G014812"/>
</dbReference>
<dbReference type="OMA" id="AITYWLS"/>
<dbReference type="CDD" id="cd03250">
    <property type="entry name" value="ABCC_MRP_domain1"/>
    <property type="match status" value="1"/>
</dbReference>
<dbReference type="FunCoup" id="K3XC94">
    <property type="interactions" value="3"/>
</dbReference>
<evidence type="ECO:0000259" key="12">
    <source>
        <dbReference type="PROSITE" id="PS50929"/>
    </source>
</evidence>
<evidence type="ECO:0000256" key="3">
    <source>
        <dbReference type="ARBA" id="ARBA00022448"/>
    </source>
</evidence>
<dbReference type="HOGENOM" id="CLU_000604_27_6_1"/>
<dbReference type="InterPro" id="IPR017871">
    <property type="entry name" value="ABC_transporter-like_CS"/>
</dbReference>
<dbReference type="InterPro" id="IPR044726">
    <property type="entry name" value="ABCC_6TM_D2"/>
</dbReference>
<evidence type="ECO:0000256" key="8">
    <source>
        <dbReference type="ARBA" id="ARBA00022989"/>
    </source>
</evidence>
<feature type="transmembrane region" description="Helical" evidence="10">
    <location>
        <begin position="884"/>
        <end position="905"/>
    </location>
</feature>
<dbReference type="PANTHER" id="PTHR24223">
    <property type="entry name" value="ATP-BINDING CASSETTE SUB-FAMILY C"/>
    <property type="match status" value="1"/>
</dbReference>
<keyword evidence="3" id="KW-0813">Transport</keyword>
<dbReference type="PROSITE" id="PS50929">
    <property type="entry name" value="ABC_TM1F"/>
    <property type="match status" value="2"/>
</dbReference>
<dbReference type="FunFam" id="3.40.50.300:FF:000610">
    <property type="entry name" value="Multidrug resistance-associated ABC transporter"/>
    <property type="match status" value="1"/>
</dbReference>
<dbReference type="InParanoid" id="K3XC94"/>
<evidence type="ECO:0000256" key="4">
    <source>
        <dbReference type="ARBA" id="ARBA00022692"/>
    </source>
</evidence>
<evidence type="ECO:0000259" key="11">
    <source>
        <dbReference type="PROSITE" id="PS50893"/>
    </source>
</evidence>
<feature type="transmembrane region" description="Helical" evidence="10">
    <location>
        <begin position="101"/>
        <end position="122"/>
    </location>
</feature>
<feature type="transmembrane region" description="Helical" evidence="10">
    <location>
        <begin position="227"/>
        <end position="255"/>
    </location>
</feature>
<comment type="similarity">
    <text evidence="2">Belongs to the ABC transporter superfamily. ABCC family. Conjugate transporter (TC 3.A.1.208) subfamily.</text>
</comment>
<dbReference type="SMART" id="SM00382">
    <property type="entry name" value="AAA"/>
    <property type="match status" value="2"/>
</dbReference>
<evidence type="ECO:0000256" key="6">
    <source>
        <dbReference type="ARBA" id="ARBA00022741"/>
    </source>
</evidence>
<dbReference type="Pfam" id="PF00005">
    <property type="entry name" value="ABC_tran"/>
    <property type="match status" value="2"/>
</dbReference>
<dbReference type="GO" id="GO:0005774">
    <property type="term" value="C:vacuolar membrane"/>
    <property type="evidence" value="ECO:0007669"/>
    <property type="project" value="UniProtKB-SubCell"/>
</dbReference>
<dbReference type="InterPro" id="IPR044746">
    <property type="entry name" value="ABCC_6TM_D1"/>
</dbReference>